<feature type="compositionally biased region" description="Basic and acidic residues" evidence="1">
    <location>
        <begin position="8"/>
        <end position="25"/>
    </location>
</feature>
<organism evidence="2 3">
    <name type="scientific">Psilocybe cf. subviscida</name>
    <dbReference type="NCBI Taxonomy" id="2480587"/>
    <lineage>
        <taxon>Eukaryota</taxon>
        <taxon>Fungi</taxon>
        <taxon>Dikarya</taxon>
        <taxon>Basidiomycota</taxon>
        <taxon>Agaricomycotina</taxon>
        <taxon>Agaricomycetes</taxon>
        <taxon>Agaricomycetidae</taxon>
        <taxon>Agaricales</taxon>
        <taxon>Agaricineae</taxon>
        <taxon>Strophariaceae</taxon>
        <taxon>Psilocybe</taxon>
    </lineage>
</organism>
<dbReference type="EMBL" id="JAACJJ010000057">
    <property type="protein sequence ID" value="KAF5310816.1"/>
    <property type="molecule type" value="Genomic_DNA"/>
</dbReference>
<evidence type="ECO:0000313" key="3">
    <source>
        <dbReference type="Proteomes" id="UP000567179"/>
    </source>
</evidence>
<protein>
    <submittedName>
        <fullName evidence="2">Uncharacterized protein</fullName>
    </submittedName>
</protein>
<comment type="caution">
    <text evidence="2">The sequence shown here is derived from an EMBL/GenBank/DDBJ whole genome shotgun (WGS) entry which is preliminary data.</text>
</comment>
<accession>A0A8H5AU70</accession>
<sequence>MTQSMDDLSIHLLRDERREEEKGEKSPALFLESDVFITSPDELELEASSTNQLVNVIREDNHLPVSEITTLVPSSRIPPCNPTPPRSNQLTPPDPISARSIVAQVPGRISIPFYPPCFSMMPPGVRTRPSCTAFLAHRDIAPVLRRLSSAAWALEYVKRVDGGFGNIGATIILDTGHSPSPVRTPPYLQAGARSARRWKGKKAAWKGETGRSHTGIAPQKAAEDGRSVASP</sequence>
<keyword evidence="3" id="KW-1185">Reference proteome</keyword>
<feature type="compositionally biased region" description="Basic residues" evidence="1">
    <location>
        <begin position="194"/>
        <end position="204"/>
    </location>
</feature>
<gene>
    <name evidence="2" type="ORF">D9619_007810</name>
</gene>
<dbReference type="Proteomes" id="UP000567179">
    <property type="component" value="Unassembled WGS sequence"/>
</dbReference>
<feature type="region of interest" description="Disordered" evidence="1">
    <location>
        <begin position="1"/>
        <end position="26"/>
    </location>
</feature>
<evidence type="ECO:0000256" key="1">
    <source>
        <dbReference type="SAM" id="MobiDB-lite"/>
    </source>
</evidence>
<evidence type="ECO:0000313" key="2">
    <source>
        <dbReference type="EMBL" id="KAF5310816.1"/>
    </source>
</evidence>
<feature type="compositionally biased region" description="Basic and acidic residues" evidence="1">
    <location>
        <begin position="221"/>
        <end position="231"/>
    </location>
</feature>
<dbReference type="AlphaFoldDB" id="A0A8H5AU70"/>
<name>A0A8H5AU70_9AGAR</name>
<reference evidence="2 3" key="1">
    <citation type="journal article" date="2020" name="ISME J.">
        <title>Uncovering the hidden diversity of litter-decomposition mechanisms in mushroom-forming fungi.</title>
        <authorList>
            <person name="Floudas D."/>
            <person name="Bentzer J."/>
            <person name="Ahren D."/>
            <person name="Johansson T."/>
            <person name="Persson P."/>
            <person name="Tunlid A."/>
        </authorList>
    </citation>
    <scope>NUCLEOTIDE SEQUENCE [LARGE SCALE GENOMIC DNA]</scope>
    <source>
        <strain evidence="2 3">CBS 101986</strain>
    </source>
</reference>
<feature type="region of interest" description="Disordered" evidence="1">
    <location>
        <begin position="191"/>
        <end position="231"/>
    </location>
</feature>
<proteinExistence type="predicted"/>